<dbReference type="Pfam" id="PF17921">
    <property type="entry name" value="Integrase_H2C2"/>
    <property type="match status" value="1"/>
</dbReference>
<dbReference type="Pfam" id="PF00665">
    <property type="entry name" value="rve"/>
    <property type="match status" value="1"/>
</dbReference>
<dbReference type="InterPro" id="IPR001584">
    <property type="entry name" value="Integrase_cat-core"/>
</dbReference>
<dbReference type="OrthoDB" id="6630645at2759"/>
<gene>
    <name evidence="10" type="ORF">NTEN_LOCUS5774</name>
</gene>
<keyword evidence="4" id="KW-0255">Endonuclease</keyword>
<keyword evidence="6" id="KW-0511">Multifunctional enzyme</keyword>
<evidence type="ECO:0000259" key="9">
    <source>
        <dbReference type="PROSITE" id="PS50994"/>
    </source>
</evidence>
<feature type="non-terminal residue" evidence="10">
    <location>
        <position position="1672"/>
    </location>
</feature>
<dbReference type="SUPFAM" id="SSF56672">
    <property type="entry name" value="DNA/RNA polymerases"/>
    <property type="match status" value="3"/>
</dbReference>
<dbReference type="FunFam" id="1.10.340.70:FF:000003">
    <property type="entry name" value="Protein CBG25708"/>
    <property type="match status" value="1"/>
</dbReference>
<dbReference type="EMBL" id="CADCXU010008888">
    <property type="protein sequence ID" value="CAA9999491.1"/>
    <property type="molecule type" value="Genomic_DNA"/>
</dbReference>
<dbReference type="Gene3D" id="1.10.340.70">
    <property type="match status" value="1"/>
</dbReference>
<dbReference type="GO" id="GO:0042575">
    <property type="term" value="C:DNA polymerase complex"/>
    <property type="evidence" value="ECO:0007669"/>
    <property type="project" value="UniProtKB-ARBA"/>
</dbReference>
<feature type="domain" description="Reverse transcriptase" evidence="8">
    <location>
        <begin position="41"/>
        <end position="375"/>
    </location>
</feature>
<evidence type="ECO:0000256" key="7">
    <source>
        <dbReference type="SAM" id="MobiDB-lite"/>
    </source>
</evidence>
<dbReference type="FunFam" id="3.30.70.270:FF:000020">
    <property type="entry name" value="Transposon Tf2-6 polyprotein-like Protein"/>
    <property type="match status" value="1"/>
</dbReference>
<dbReference type="CDD" id="cd00304">
    <property type="entry name" value="RT_like"/>
    <property type="match status" value="1"/>
</dbReference>
<dbReference type="EC" id="2.7.7.49" evidence="1"/>
<dbReference type="GO" id="GO:0004519">
    <property type="term" value="F:endonuclease activity"/>
    <property type="evidence" value="ECO:0007669"/>
    <property type="project" value="UniProtKB-KW"/>
</dbReference>
<keyword evidence="2" id="KW-0548">Nucleotidyltransferase</keyword>
<feature type="region of interest" description="Disordered" evidence="7">
    <location>
        <begin position="1433"/>
        <end position="1475"/>
    </location>
</feature>
<dbReference type="InterPro" id="IPR050951">
    <property type="entry name" value="Retrovirus_Pol_polyprotein"/>
</dbReference>
<keyword evidence="11" id="KW-1185">Reference proteome</keyword>
<evidence type="ECO:0000256" key="2">
    <source>
        <dbReference type="ARBA" id="ARBA00022695"/>
    </source>
</evidence>
<dbReference type="Pfam" id="PF17919">
    <property type="entry name" value="RT_RNaseH_2"/>
    <property type="match status" value="2"/>
</dbReference>
<evidence type="ECO:0000313" key="10">
    <source>
        <dbReference type="EMBL" id="CAA9999491.1"/>
    </source>
</evidence>
<dbReference type="InterPro" id="IPR043502">
    <property type="entry name" value="DNA/RNA_pol_sf"/>
</dbReference>
<evidence type="ECO:0000256" key="4">
    <source>
        <dbReference type="ARBA" id="ARBA00022759"/>
    </source>
</evidence>
<dbReference type="GO" id="GO:0003676">
    <property type="term" value="F:nucleic acid binding"/>
    <property type="evidence" value="ECO:0007669"/>
    <property type="project" value="InterPro"/>
</dbReference>
<feature type="region of interest" description="Disordered" evidence="7">
    <location>
        <begin position="864"/>
        <end position="885"/>
    </location>
</feature>
<proteinExistence type="predicted"/>
<accession>A0A6H5G9K6</accession>
<dbReference type="GO" id="GO:0015074">
    <property type="term" value="P:DNA integration"/>
    <property type="evidence" value="ECO:0007669"/>
    <property type="project" value="InterPro"/>
</dbReference>
<dbReference type="InterPro" id="IPR058912">
    <property type="entry name" value="HTH_animal"/>
</dbReference>
<dbReference type="PANTHER" id="PTHR37984:SF5">
    <property type="entry name" value="PROTEIN NYNRIN-LIKE"/>
    <property type="match status" value="1"/>
</dbReference>
<protein>
    <recommendedName>
        <fullName evidence="1">RNA-directed DNA polymerase</fullName>
        <ecNumber evidence="1">2.7.7.49</ecNumber>
    </recommendedName>
</protein>
<keyword evidence="5" id="KW-0695">RNA-directed DNA polymerase</keyword>
<dbReference type="Proteomes" id="UP000479000">
    <property type="component" value="Unassembled WGS sequence"/>
</dbReference>
<evidence type="ECO:0000256" key="1">
    <source>
        <dbReference type="ARBA" id="ARBA00012493"/>
    </source>
</evidence>
<keyword evidence="2" id="KW-0808">Transferase</keyword>
<dbReference type="InterPro" id="IPR041588">
    <property type="entry name" value="Integrase_H2C2"/>
</dbReference>
<dbReference type="InterPro" id="IPR000477">
    <property type="entry name" value="RT_dom"/>
</dbReference>
<dbReference type="Gene3D" id="3.30.420.10">
    <property type="entry name" value="Ribonuclease H-like superfamily/Ribonuclease H"/>
    <property type="match status" value="2"/>
</dbReference>
<dbReference type="FunFam" id="3.30.420.10:FF:000063">
    <property type="entry name" value="Retrovirus-related Pol polyprotein from transposon 297-like Protein"/>
    <property type="match status" value="1"/>
</dbReference>
<keyword evidence="3" id="KW-0540">Nuclease</keyword>
<dbReference type="CDD" id="cd09274">
    <property type="entry name" value="RNase_HI_RT_Ty3"/>
    <property type="match status" value="1"/>
</dbReference>
<dbReference type="PROSITE" id="PS50994">
    <property type="entry name" value="INTEGRASE"/>
    <property type="match status" value="1"/>
</dbReference>
<reference evidence="10 11" key="1">
    <citation type="submission" date="2020-02" db="EMBL/GenBank/DDBJ databases">
        <authorList>
            <person name="Ferguson B K."/>
        </authorList>
    </citation>
    <scope>NUCLEOTIDE SEQUENCE [LARGE SCALE GENOMIC DNA]</scope>
</reference>
<dbReference type="InterPro" id="IPR043128">
    <property type="entry name" value="Rev_trsase/Diguanyl_cyclase"/>
</dbReference>
<dbReference type="Pfam" id="PF26215">
    <property type="entry name" value="HTH_animal"/>
    <property type="match status" value="1"/>
</dbReference>
<evidence type="ECO:0000259" key="8">
    <source>
        <dbReference type="PROSITE" id="PS50878"/>
    </source>
</evidence>
<sequence length="1672" mass="191556">MFHCKFDSEFDYQFQFMFHCELDFEFVHQFQFMFMPENSLSATAEVVGAANRSRRVVHAIVKPSPTRRQIGRFLGTSGWYRRLIPGFSTIVVPLTALLSKGKPWVWSEPQITALSLKSYLASAPILGRPDFNLPFILQTDASQNGLGAALVQIQDDQDALKDISVPQNVKLVSYDVTSLFPSVPPAECKVLVKRKLQETVEDPTIQDEMMTLLGVCIDYNYLLLYFCFNGSYYRTQDGLAIGSPLSPLLAELFMDNLEQEFIFKTGASPLVKNVLFYKRYVDDSLALWRGSVRELDRFQSFMNSVHPSIKFTTEVEESGSINFLDLTIYKENGGLRFKVYRKATHTDMVIHRTSNHPWQHKTAAFRSMVWRALTVPMEQEAFDSEINIIKQVAVNNGYEETMVDTLVKVTRRKLDRAGVSKMQTKEPKKFRRMAYTGGTSEALMNDLKKAGIEPAPYTIGKLGRSLTNHKLTPRHDAMSSGVYRLQCSSPGCNGEYIGRTSRAAAERWKEHEDTKRRIDNVSATIQQITTDLEEIDRLMADDTLAHQRPLLGRKRGELKKVLEKKRRTLSSYQHQSAFAKHLVQEEHEFRSAEGARLIHREERFFRLVELEALEIFLSEENPQLEQRSQVVPSAGRVKNIKKFTIQISKFAQNEKTPHFRNVKNIHIFCKLLVYYSIINPRDHPKNQWCVGKTQSIIIKASVCLFVCLTELSSNIYRTQGPGIFYTEAQRGWQQDLEAQFSIFEKKKFFNFKKVKKVNLKKDDHNTSIYSVNMEVKTPHFRNIKNIHVFCKDIFLNPIIVNGSIGIVLKSRIGTELQKKIFLTQLYTESLPEQASTYAMPIKPRVAQIKEALDNRDRGWEIAVGRTGNTGTHESPVPNRAGRHSSHSKWNWDRACETSFENIKKAVRMNPSLAHYNPNYPIRLTVDGSGQGLGAVLSQRYDNEEHPLAFSSRTLTKAEENYAQIEREAAALIFGVKKFHLYLYGRKWILVNDNRPLLAIFGPKKGILSNYSYDVEWVPSNKNIADWLSRAPIPHTKSENDDLDPALHYIFEDNVDLPLIKVANYVRSGWPQNTVENDLQPYFKRREELHVEKDILLWGYRVIVPSTLQKRVLRDLHASHMGICKTKSLARSYVWWPQIEDEIEDAIKNCAPCNANKDNPPKSTLIPWEWPTTPWRRIHIDYLGPIAGRYFLVLVDSHSKWPSAFQTRSMSASTTITILRREFANFGIPDILVSDNYSSFSSDEFQSFLSKNGVKFRSGAAFFPKSNGAAENSVKTVKRALKVAISEASPEKLELALQQFLLDYRNTPHATTGISPAQALIGRNLRNRFDLLRPPATADRVQDKQRKQIENYGGDQPTAVLPPDNSIWVRNYRKGEEKWVKATIVKTLGPSRLSVFVPHLNLTWIRHKDQTRNSSEIPNDIQATDRVLIDAEDEGSSIPTNTSGVEQRQDAPPAPDHQSDAAAPATQLRRSARDRRHPRRLIELTLTKHLAQFVNRSQDDWDAKIPLFLLAYRSASHATTGLSPAQLLYGRDLRLPDLLMRPPAEETRHTTAYVLQLRQHLEEVRQFAQMEAELKMRTQKEAFDRHAKTPVFKEGDWVWVFNPQRQQGVCSMLRPSWTGPWIIKRKRNDVLYEVKFARTTKLLHSNRLVKADVPKPEDRLRGNGEQCGDIGIV</sequence>
<feature type="compositionally biased region" description="Polar residues" evidence="7">
    <location>
        <begin position="1436"/>
        <end position="1445"/>
    </location>
</feature>
<dbReference type="InterPro" id="IPR012337">
    <property type="entry name" value="RNaseH-like_sf"/>
</dbReference>
<dbReference type="FunFam" id="3.10.20.370:FF:000001">
    <property type="entry name" value="Retrovirus-related Pol polyprotein from transposon 17.6-like protein"/>
    <property type="match status" value="1"/>
</dbReference>
<evidence type="ECO:0000256" key="3">
    <source>
        <dbReference type="ARBA" id="ARBA00022722"/>
    </source>
</evidence>
<dbReference type="PANTHER" id="PTHR37984">
    <property type="entry name" value="PROTEIN CBG26694"/>
    <property type="match status" value="1"/>
</dbReference>
<evidence type="ECO:0000313" key="11">
    <source>
        <dbReference type="Proteomes" id="UP000479000"/>
    </source>
</evidence>
<dbReference type="Gene3D" id="3.10.20.370">
    <property type="match status" value="1"/>
</dbReference>
<feature type="domain" description="Integrase catalytic" evidence="9">
    <location>
        <begin position="1169"/>
        <end position="1323"/>
    </location>
</feature>
<name>A0A6H5G9K6_9HEMI</name>
<keyword evidence="4" id="KW-0378">Hydrolase</keyword>
<evidence type="ECO:0000256" key="5">
    <source>
        <dbReference type="ARBA" id="ARBA00022918"/>
    </source>
</evidence>
<dbReference type="PROSITE" id="PS50878">
    <property type="entry name" value="RT_POL"/>
    <property type="match status" value="1"/>
</dbReference>
<dbReference type="SUPFAM" id="SSF53098">
    <property type="entry name" value="Ribonuclease H-like"/>
    <property type="match status" value="1"/>
</dbReference>
<dbReference type="GO" id="GO:0003964">
    <property type="term" value="F:RNA-directed DNA polymerase activity"/>
    <property type="evidence" value="ECO:0007669"/>
    <property type="project" value="UniProtKB-KW"/>
</dbReference>
<dbReference type="InterPro" id="IPR036397">
    <property type="entry name" value="RNaseH_sf"/>
</dbReference>
<evidence type="ECO:0000256" key="6">
    <source>
        <dbReference type="ARBA" id="ARBA00023268"/>
    </source>
</evidence>
<feature type="non-terminal residue" evidence="10">
    <location>
        <position position="1"/>
    </location>
</feature>
<dbReference type="Gene3D" id="3.30.70.270">
    <property type="match status" value="1"/>
</dbReference>
<dbReference type="InterPro" id="IPR041577">
    <property type="entry name" value="RT_RNaseH_2"/>
</dbReference>
<organism evidence="10 11">
    <name type="scientific">Nesidiocoris tenuis</name>
    <dbReference type="NCBI Taxonomy" id="355587"/>
    <lineage>
        <taxon>Eukaryota</taxon>
        <taxon>Metazoa</taxon>
        <taxon>Ecdysozoa</taxon>
        <taxon>Arthropoda</taxon>
        <taxon>Hexapoda</taxon>
        <taxon>Insecta</taxon>
        <taxon>Pterygota</taxon>
        <taxon>Neoptera</taxon>
        <taxon>Paraneoptera</taxon>
        <taxon>Hemiptera</taxon>
        <taxon>Heteroptera</taxon>
        <taxon>Panheteroptera</taxon>
        <taxon>Cimicomorpha</taxon>
        <taxon>Miridae</taxon>
        <taxon>Dicyphina</taxon>
        <taxon>Nesidiocoris</taxon>
    </lineage>
</organism>